<dbReference type="EMBL" id="MU620911">
    <property type="protein sequence ID" value="KAI8580661.1"/>
    <property type="molecule type" value="Genomic_DNA"/>
</dbReference>
<organism evidence="2 3">
    <name type="scientific">Umbelopsis ramanniana AG</name>
    <dbReference type="NCBI Taxonomy" id="1314678"/>
    <lineage>
        <taxon>Eukaryota</taxon>
        <taxon>Fungi</taxon>
        <taxon>Fungi incertae sedis</taxon>
        <taxon>Mucoromycota</taxon>
        <taxon>Mucoromycotina</taxon>
        <taxon>Umbelopsidomycetes</taxon>
        <taxon>Umbelopsidales</taxon>
        <taxon>Umbelopsidaceae</taxon>
        <taxon>Umbelopsis</taxon>
    </lineage>
</organism>
<evidence type="ECO:0000313" key="2">
    <source>
        <dbReference type="EMBL" id="KAI8580661.1"/>
    </source>
</evidence>
<comment type="caution">
    <text evidence="2">The sequence shown here is derived from an EMBL/GenBank/DDBJ whole genome shotgun (WGS) entry which is preliminary data.</text>
</comment>
<evidence type="ECO:0000256" key="1">
    <source>
        <dbReference type="SAM" id="Phobius"/>
    </source>
</evidence>
<keyword evidence="1" id="KW-0812">Transmembrane</keyword>
<evidence type="ECO:0000313" key="3">
    <source>
        <dbReference type="Proteomes" id="UP001206595"/>
    </source>
</evidence>
<keyword evidence="3" id="KW-1185">Reference proteome</keyword>
<protein>
    <submittedName>
        <fullName evidence="2">Uncharacterized protein</fullName>
    </submittedName>
</protein>
<keyword evidence="1" id="KW-1133">Transmembrane helix</keyword>
<gene>
    <name evidence="2" type="ORF">K450DRAFT_236677</name>
</gene>
<dbReference type="Proteomes" id="UP001206595">
    <property type="component" value="Unassembled WGS sequence"/>
</dbReference>
<proteinExistence type="predicted"/>
<reference evidence="2" key="2">
    <citation type="journal article" date="2022" name="Proc. Natl. Acad. Sci. U.S.A.">
        <title>Diploid-dominant life cycles characterize the early evolution of Fungi.</title>
        <authorList>
            <person name="Amses K.R."/>
            <person name="Simmons D.R."/>
            <person name="Longcore J.E."/>
            <person name="Mondo S.J."/>
            <person name="Seto K."/>
            <person name="Jeronimo G.H."/>
            <person name="Bonds A.E."/>
            <person name="Quandt C.A."/>
            <person name="Davis W.J."/>
            <person name="Chang Y."/>
            <person name="Federici B.A."/>
            <person name="Kuo A."/>
            <person name="LaButti K."/>
            <person name="Pangilinan J."/>
            <person name="Andreopoulos W."/>
            <person name="Tritt A."/>
            <person name="Riley R."/>
            <person name="Hundley H."/>
            <person name="Johnson J."/>
            <person name="Lipzen A."/>
            <person name="Barry K."/>
            <person name="Lang B.F."/>
            <person name="Cuomo C.A."/>
            <person name="Buchler N.E."/>
            <person name="Grigoriev I.V."/>
            <person name="Spatafora J.W."/>
            <person name="Stajich J.E."/>
            <person name="James T.Y."/>
        </authorList>
    </citation>
    <scope>NUCLEOTIDE SEQUENCE</scope>
    <source>
        <strain evidence="2">AG</strain>
    </source>
</reference>
<sequence>MVIRYGKLNLKYHPVHCLNHFQILCLSWAFCALLDPVGLIVSILLWKLLPTIEYKGNIRRL</sequence>
<name>A0AAD5ECX5_UMBRA</name>
<dbReference type="RefSeq" id="XP_051445665.1">
    <property type="nucleotide sequence ID" value="XM_051588297.1"/>
</dbReference>
<dbReference type="GeneID" id="75913642"/>
<dbReference type="AlphaFoldDB" id="A0AAD5ECX5"/>
<reference evidence="2" key="1">
    <citation type="submission" date="2021-06" db="EMBL/GenBank/DDBJ databases">
        <authorList>
            <consortium name="DOE Joint Genome Institute"/>
            <person name="Mondo S.J."/>
            <person name="Amses K.R."/>
            <person name="Simmons D.R."/>
            <person name="Longcore J.E."/>
            <person name="Seto K."/>
            <person name="Alves G.H."/>
            <person name="Bonds A.E."/>
            <person name="Quandt C.A."/>
            <person name="Davis W.J."/>
            <person name="Chang Y."/>
            <person name="Letcher P.M."/>
            <person name="Powell M.J."/>
            <person name="Kuo A."/>
            <person name="Labutti K."/>
            <person name="Pangilinan J."/>
            <person name="Andreopoulos W."/>
            <person name="Tritt A."/>
            <person name="Riley R."/>
            <person name="Hundley H."/>
            <person name="Johnson J."/>
            <person name="Lipzen A."/>
            <person name="Barry K."/>
            <person name="Berbee M.L."/>
            <person name="Buchler N.E."/>
            <person name="Grigoriev I.V."/>
            <person name="Spatafora J.W."/>
            <person name="Stajich J.E."/>
            <person name="James T.Y."/>
        </authorList>
    </citation>
    <scope>NUCLEOTIDE SEQUENCE</scope>
    <source>
        <strain evidence="2">AG</strain>
    </source>
</reference>
<feature type="transmembrane region" description="Helical" evidence="1">
    <location>
        <begin position="20"/>
        <end position="46"/>
    </location>
</feature>
<keyword evidence="1" id="KW-0472">Membrane</keyword>
<accession>A0AAD5ECX5</accession>